<keyword evidence="2" id="KW-0808">Transferase</keyword>
<accession>A0ABI7Y8B2</accession>
<evidence type="ECO:0000313" key="4">
    <source>
        <dbReference type="Ensembl" id="ENSFCTP00005030332.1"/>
    </source>
</evidence>
<reference evidence="4" key="3">
    <citation type="submission" date="2025-09" db="UniProtKB">
        <authorList>
            <consortium name="Ensembl"/>
        </authorList>
    </citation>
    <scope>IDENTIFICATION</scope>
    <source>
        <strain evidence="4">breed Abyssinian</strain>
    </source>
</reference>
<dbReference type="Proteomes" id="UP000823872">
    <property type="component" value="Chromosome C2"/>
</dbReference>
<dbReference type="PANTHER" id="PTHR12203">
    <property type="entry name" value="KDEL LYS-ASP-GLU-LEU CONTAINING - RELATED"/>
    <property type="match status" value="1"/>
</dbReference>
<dbReference type="GeneTree" id="ENSGT00940000158283"/>
<dbReference type="InterPro" id="IPR006598">
    <property type="entry name" value="CAP10"/>
</dbReference>
<organism evidence="4 5">
    <name type="scientific">Felis catus</name>
    <name type="common">Cat</name>
    <name type="synonym">Felis silvestris catus</name>
    <dbReference type="NCBI Taxonomy" id="9685"/>
    <lineage>
        <taxon>Eukaryota</taxon>
        <taxon>Metazoa</taxon>
        <taxon>Chordata</taxon>
        <taxon>Craniata</taxon>
        <taxon>Vertebrata</taxon>
        <taxon>Euteleostomi</taxon>
        <taxon>Mammalia</taxon>
        <taxon>Eutheria</taxon>
        <taxon>Laurasiatheria</taxon>
        <taxon>Carnivora</taxon>
        <taxon>Feliformia</taxon>
        <taxon>Felidae</taxon>
        <taxon>Felinae</taxon>
        <taxon>Felis</taxon>
    </lineage>
</organism>
<dbReference type="SMART" id="SM00672">
    <property type="entry name" value="CAP10"/>
    <property type="match status" value="1"/>
</dbReference>
<keyword evidence="5" id="KW-1185">Reference proteome</keyword>
<evidence type="ECO:0000256" key="2">
    <source>
        <dbReference type="ARBA" id="ARBA00022679"/>
    </source>
</evidence>
<protein>
    <submittedName>
        <fullName evidence="4">Protein O-glucosyltransferase 1</fullName>
    </submittedName>
</protein>
<gene>
    <name evidence="4" type="primary">POGLUT1</name>
</gene>
<evidence type="ECO:0000259" key="3">
    <source>
        <dbReference type="SMART" id="SM00672"/>
    </source>
</evidence>
<feature type="domain" description="Glycosyl transferase CAP10" evidence="3">
    <location>
        <begin position="210"/>
        <end position="475"/>
    </location>
</feature>
<dbReference type="Pfam" id="PF05686">
    <property type="entry name" value="Glyco_transf_90"/>
    <property type="match status" value="1"/>
</dbReference>
<sequence length="494" mass="55926">MPLIHSLLGFDCMRKSEEERKIHFETFTTPGDMKHLLTIQLGSEQTSRDYAHASTTVPERCSLRNCAAGRDLGAGRRSGARPSLCGAALRPRGAAPTAIFVRGRASAGTAAGTLQWAAGDGAVGAPAAPAVAAVAITAPSAGPPEGVSVIEEDLTPFRGGISRKMMAEVVRRKLGTHYQIIKNRLYRENDCMFPSRCSGVEHFILEVIGRLPDMEMVINVRDYPQVPKWMEPAIPVFSFSKTSEYHDIMYPAWTFWEGGPAVWPIYPTGLGRWDLFREDLVRSAAQWPWKKKNSTAYFRGSRTSPERDPLILLSRKNPKLVDAEYTKNQAWKSMKDTLGKPAAKDVHLVDHCKYKIQKRNSVQKGNSRYLFNFRGVAASFRFKHLFLCGSLVFHVGDEWLEFFYPQLKPWVHYIPVKTDLSNVQELLHFVKANDDMAQEIAERGSQFIMNHLQMDDITCYWENLLTEYSKFLSYNVTRRKGYDQIIPKILKTEL</sequence>
<name>A0ABI7Y8B2_FELCA</name>
<reference evidence="4" key="2">
    <citation type="submission" date="2025-08" db="UniProtKB">
        <authorList>
            <consortium name="Ensembl"/>
        </authorList>
    </citation>
    <scope>IDENTIFICATION</scope>
    <source>
        <strain evidence="4">breed Abyssinian</strain>
    </source>
</reference>
<proteinExistence type="inferred from homology"/>
<evidence type="ECO:0000256" key="1">
    <source>
        <dbReference type="ARBA" id="ARBA00010118"/>
    </source>
</evidence>
<comment type="similarity">
    <text evidence="1">Belongs to the glycosyltransferase 90 family.</text>
</comment>
<dbReference type="InterPro" id="IPR051091">
    <property type="entry name" value="O-Glucosyltr/Glycosyltrsf_90"/>
</dbReference>
<evidence type="ECO:0000313" key="5">
    <source>
        <dbReference type="Proteomes" id="UP000823872"/>
    </source>
</evidence>
<dbReference type="PANTHER" id="PTHR12203:SF35">
    <property type="entry name" value="PROTEIN O-GLUCOSYLTRANSFERASE 1"/>
    <property type="match status" value="1"/>
</dbReference>
<reference evidence="4 5" key="1">
    <citation type="submission" date="2021-02" db="EMBL/GenBank/DDBJ databases">
        <title>Safari Cat Assemblies.</title>
        <authorList>
            <person name="Bredemeyer K.R."/>
            <person name="Murphy W.J."/>
        </authorList>
    </citation>
    <scope>NUCLEOTIDE SEQUENCE [LARGE SCALE GENOMIC DNA]</scope>
</reference>
<dbReference type="Ensembl" id="ENSFCTT00005042658.1">
    <property type="protein sequence ID" value="ENSFCTP00005030332.1"/>
    <property type="gene ID" value="ENSFCTG00005014970.1"/>
</dbReference>